<dbReference type="Pfam" id="PF00675">
    <property type="entry name" value="Peptidase_M16"/>
    <property type="match status" value="1"/>
</dbReference>
<feature type="domain" description="Peptidase M16 N-terminal" evidence="2">
    <location>
        <begin position="20"/>
        <end position="116"/>
    </location>
</feature>
<evidence type="ECO:0000313" key="4">
    <source>
        <dbReference type="EMBL" id="TWS00273.1"/>
    </source>
</evidence>
<evidence type="ECO:0000259" key="3">
    <source>
        <dbReference type="Pfam" id="PF05193"/>
    </source>
</evidence>
<comment type="similarity">
    <text evidence="1">Belongs to the peptidase M16 family.</text>
</comment>
<organism evidence="4 5">
    <name type="scientific">Pseudomonas saxonica</name>
    <dbReference type="NCBI Taxonomy" id="2600598"/>
    <lineage>
        <taxon>Bacteria</taxon>
        <taxon>Pseudomonadati</taxon>
        <taxon>Pseudomonadota</taxon>
        <taxon>Gammaproteobacteria</taxon>
        <taxon>Pseudomonadales</taxon>
        <taxon>Pseudomonadaceae</taxon>
        <taxon>Pseudomonas</taxon>
    </lineage>
</organism>
<dbReference type="PANTHER" id="PTHR11851:SF49">
    <property type="entry name" value="MITOCHONDRIAL-PROCESSING PEPTIDASE SUBUNIT ALPHA"/>
    <property type="match status" value="1"/>
</dbReference>
<dbReference type="OrthoDB" id="9811314at2"/>
<dbReference type="EMBL" id="VFIP01000003">
    <property type="protein sequence ID" value="TWS00273.1"/>
    <property type="molecule type" value="Genomic_DNA"/>
</dbReference>
<protein>
    <submittedName>
        <fullName evidence="4">Insulinase family protein</fullName>
    </submittedName>
</protein>
<dbReference type="RefSeq" id="WP_146424916.1">
    <property type="nucleotide sequence ID" value="NZ_VFIP01000003.1"/>
</dbReference>
<feature type="domain" description="Peptidase M16 C-terminal" evidence="3">
    <location>
        <begin position="164"/>
        <end position="348"/>
    </location>
</feature>
<evidence type="ECO:0000259" key="2">
    <source>
        <dbReference type="Pfam" id="PF00675"/>
    </source>
</evidence>
<dbReference type="PANTHER" id="PTHR11851">
    <property type="entry name" value="METALLOPROTEASE"/>
    <property type="match status" value="1"/>
</dbReference>
<evidence type="ECO:0000313" key="5">
    <source>
        <dbReference type="Proteomes" id="UP000317901"/>
    </source>
</evidence>
<dbReference type="InterPro" id="IPR011249">
    <property type="entry name" value="Metalloenz_LuxS/M16"/>
</dbReference>
<dbReference type="InterPro" id="IPR050361">
    <property type="entry name" value="MPP/UQCRC_Complex"/>
</dbReference>
<dbReference type="Gene3D" id="3.30.830.10">
    <property type="entry name" value="Metalloenzyme, LuxS/M16 peptidase-like"/>
    <property type="match status" value="2"/>
</dbReference>
<dbReference type="GO" id="GO:0046872">
    <property type="term" value="F:metal ion binding"/>
    <property type="evidence" value="ECO:0007669"/>
    <property type="project" value="InterPro"/>
</dbReference>
<gene>
    <name evidence="4" type="ORF">FJD37_02695</name>
</gene>
<proteinExistence type="inferred from homology"/>
<dbReference type="AlphaFoldDB" id="A0A5C5Q3G0"/>
<comment type="caution">
    <text evidence="4">The sequence shown here is derived from an EMBL/GenBank/DDBJ whole genome shotgun (WGS) entry which is preliminary data.</text>
</comment>
<accession>A0A5C5Q3G0</accession>
<dbReference type="Proteomes" id="UP000317901">
    <property type="component" value="Unassembled WGS sequence"/>
</dbReference>
<dbReference type="InterPro" id="IPR007863">
    <property type="entry name" value="Peptidase_M16_C"/>
</dbReference>
<evidence type="ECO:0000256" key="1">
    <source>
        <dbReference type="ARBA" id="ARBA00007261"/>
    </source>
</evidence>
<name>A0A5C5Q3G0_9PSED</name>
<dbReference type="InterPro" id="IPR011765">
    <property type="entry name" value="Pept_M16_N"/>
</dbReference>
<sequence>MTLSTPSVTCELTLDNGLKVIVREDHRTPAICATLFHKAGTRNEQPNQRGVAYITGGAAFKDKRRLQNIGALANGWLDYDVSTYSLEAPRVAIQHVLELLAARMQPPVLSEDRLKVGIQKTKEMELAEPYFSSDLWITPEFESLIFPHAGPAFKFGDVDDLEQLTVSDVLLWHEQHYAPNNSVLVIVGDTSLEEVQPLVQRIFATAPRIAPLTPTNPIPAPVYEGERKITQYLDTPFPRLQMAINTPSLATASKPLDIPALQIISALLTSGPEAWIPRLLMEDSEALSSVVSRLPAYRLEDDLLLIALTTSEHNAVPLQQIQENIQALLETLKTTSLDDQTLEYGRAQALAHLESLDTLEMQGSIIGNLEVIGQPWQLIDTQAQALHSVTSKDIQRVANAWFTPERMSVAHIFARKA</sequence>
<reference evidence="4 5" key="1">
    <citation type="submission" date="2019-06" db="EMBL/GenBank/DDBJ databases">
        <title>Pseudomonas bimorpha sp. nov. isolated from bovine raw milk and skim milk concentrate.</title>
        <authorList>
            <person name="Hofmann K."/>
            <person name="Huptas C."/>
            <person name="Doll E."/>
            <person name="Scherer S."/>
            <person name="Wenning M."/>
        </authorList>
    </citation>
    <scope>NUCLEOTIDE SEQUENCE [LARGE SCALE GENOMIC DNA]</scope>
    <source>
        <strain evidence="4 5">DSM 108990</strain>
    </source>
</reference>
<dbReference type="SUPFAM" id="SSF63411">
    <property type="entry name" value="LuxS/MPP-like metallohydrolase"/>
    <property type="match status" value="2"/>
</dbReference>
<dbReference type="Pfam" id="PF05193">
    <property type="entry name" value="Peptidase_M16_C"/>
    <property type="match status" value="1"/>
</dbReference>